<sequence>MSDASSEVEEGVYGNPVLFEGVNGFVAAPNAYEELKLRFDELEEAQQRAAKGESGTLRFMALAVLSGVLVCAVIALGVVALLGRAEIEALEERLQAEIASITHTDISAVTADLLSLTERMTALDHVSTGTVQALDTRLSLVDDATTGTVQALDT</sequence>
<reference evidence="2 3" key="1">
    <citation type="journal article" date="2018" name="PLoS ONE">
        <title>The draft genome of Kipferlia bialata reveals reductive genome evolution in fornicate parasites.</title>
        <authorList>
            <person name="Tanifuji G."/>
            <person name="Takabayashi S."/>
            <person name="Kume K."/>
            <person name="Takagi M."/>
            <person name="Nakayama T."/>
            <person name="Kamikawa R."/>
            <person name="Inagaki Y."/>
            <person name="Hashimoto T."/>
        </authorList>
    </citation>
    <scope>NUCLEOTIDE SEQUENCE [LARGE SCALE GENOMIC DNA]</scope>
    <source>
        <strain evidence="2">NY0173</strain>
    </source>
</reference>
<feature type="non-terminal residue" evidence="2">
    <location>
        <position position="154"/>
    </location>
</feature>
<feature type="transmembrane region" description="Helical" evidence="1">
    <location>
        <begin position="59"/>
        <end position="83"/>
    </location>
</feature>
<keyword evidence="1" id="KW-1133">Transmembrane helix</keyword>
<dbReference type="EMBL" id="BDIP01001710">
    <property type="protein sequence ID" value="GIQ84978.1"/>
    <property type="molecule type" value="Genomic_DNA"/>
</dbReference>
<evidence type="ECO:0000313" key="2">
    <source>
        <dbReference type="EMBL" id="GIQ84978.1"/>
    </source>
</evidence>
<accession>A0A9K3CX77</accession>
<protein>
    <submittedName>
        <fullName evidence="2">Uncharacterized protein</fullName>
    </submittedName>
</protein>
<keyword evidence="3" id="KW-1185">Reference proteome</keyword>
<evidence type="ECO:0000313" key="3">
    <source>
        <dbReference type="Proteomes" id="UP000265618"/>
    </source>
</evidence>
<comment type="caution">
    <text evidence="2">The sequence shown here is derived from an EMBL/GenBank/DDBJ whole genome shotgun (WGS) entry which is preliminary data.</text>
</comment>
<name>A0A9K3CX77_9EUKA</name>
<keyword evidence="1" id="KW-0472">Membrane</keyword>
<evidence type="ECO:0000256" key="1">
    <source>
        <dbReference type="SAM" id="Phobius"/>
    </source>
</evidence>
<proteinExistence type="predicted"/>
<keyword evidence="1" id="KW-0812">Transmembrane</keyword>
<organism evidence="2 3">
    <name type="scientific">Kipferlia bialata</name>
    <dbReference type="NCBI Taxonomy" id="797122"/>
    <lineage>
        <taxon>Eukaryota</taxon>
        <taxon>Metamonada</taxon>
        <taxon>Carpediemonas-like organisms</taxon>
        <taxon>Kipferlia</taxon>
    </lineage>
</organism>
<dbReference type="Proteomes" id="UP000265618">
    <property type="component" value="Unassembled WGS sequence"/>
</dbReference>
<gene>
    <name evidence="2" type="ORF">KIPB_006579</name>
</gene>
<dbReference type="AlphaFoldDB" id="A0A9K3CX77"/>